<proteinExistence type="predicted"/>
<dbReference type="InterPro" id="IPR029063">
    <property type="entry name" value="SAM-dependent_MTases_sf"/>
</dbReference>
<keyword evidence="2" id="KW-1185">Reference proteome</keyword>
<comment type="caution">
    <text evidence="1">The sequence shown here is derived from an EMBL/GenBank/DDBJ whole genome shotgun (WGS) entry which is preliminary data.</text>
</comment>
<reference evidence="1 2" key="1">
    <citation type="submission" date="2024-09" db="EMBL/GenBank/DDBJ databases">
        <title>Rethinking Asexuality: The Enigmatic Case of Functional Sexual Genes in Lepraria (Stereocaulaceae).</title>
        <authorList>
            <person name="Doellman M."/>
            <person name="Sun Y."/>
            <person name="Barcenas-Pena A."/>
            <person name="Lumbsch H.T."/>
            <person name="Grewe F."/>
        </authorList>
    </citation>
    <scope>NUCLEOTIDE SEQUENCE [LARGE SCALE GENOMIC DNA]</scope>
    <source>
        <strain evidence="1 2">Grewe 0041</strain>
    </source>
</reference>
<name>A0ABR4B749_9LECA</name>
<dbReference type="Proteomes" id="UP001590951">
    <property type="component" value="Unassembled WGS sequence"/>
</dbReference>
<evidence type="ECO:0000313" key="2">
    <source>
        <dbReference type="Proteomes" id="UP001590951"/>
    </source>
</evidence>
<gene>
    <name evidence="1" type="ORF">ABVK25_006439</name>
</gene>
<evidence type="ECO:0000313" key="1">
    <source>
        <dbReference type="EMBL" id="KAL2053445.1"/>
    </source>
</evidence>
<dbReference type="PANTHER" id="PTHR43836">
    <property type="entry name" value="CATECHOL O-METHYLTRANSFERASE 1-RELATED"/>
    <property type="match status" value="1"/>
</dbReference>
<protein>
    <submittedName>
        <fullName evidence="1">Uncharacterized protein</fullName>
    </submittedName>
</protein>
<sequence>MDMLLLDHWEKLYVDDLKVVEELDLLKEGSVIVADIVVCPGALKHLEYVRGGKASEALLYYSSRKIESHMPNGWKDSLEVTTVASTR</sequence>
<dbReference type="Gene3D" id="3.40.50.150">
    <property type="entry name" value="Vaccinia Virus protein VP39"/>
    <property type="match status" value="1"/>
</dbReference>
<dbReference type="PANTHER" id="PTHR43836:SF2">
    <property type="entry name" value="CATECHOL O-METHYLTRANSFERASE 1-RELATED"/>
    <property type="match status" value="1"/>
</dbReference>
<dbReference type="EMBL" id="JBHFEH010000021">
    <property type="protein sequence ID" value="KAL2053445.1"/>
    <property type="molecule type" value="Genomic_DNA"/>
</dbReference>
<accession>A0ABR4B749</accession>
<organism evidence="1 2">
    <name type="scientific">Lepraria finkii</name>
    <dbReference type="NCBI Taxonomy" id="1340010"/>
    <lineage>
        <taxon>Eukaryota</taxon>
        <taxon>Fungi</taxon>
        <taxon>Dikarya</taxon>
        <taxon>Ascomycota</taxon>
        <taxon>Pezizomycotina</taxon>
        <taxon>Lecanoromycetes</taxon>
        <taxon>OSLEUM clade</taxon>
        <taxon>Lecanoromycetidae</taxon>
        <taxon>Lecanorales</taxon>
        <taxon>Lecanorineae</taxon>
        <taxon>Stereocaulaceae</taxon>
        <taxon>Lepraria</taxon>
    </lineage>
</organism>